<keyword evidence="10 13" id="KW-0234">DNA repair</keyword>
<dbReference type="NCBIfam" id="NF005932">
    <property type="entry name" value="PRK07956.1"/>
    <property type="match status" value="1"/>
</dbReference>
<keyword evidence="4 13" id="KW-0235">DNA replication</keyword>
<dbReference type="PROSITE" id="PS01056">
    <property type="entry name" value="DNA_LIGASE_N2"/>
    <property type="match status" value="1"/>
</dbReference>
<dbReference type="Gene3D" id="6.20.10.30">
    <property type="match status" value="1"/>
</dbReference>
<dbReference type="InterPro" id="IPR004150">
    <property type="entry name" value="NAD_DNA_ligase_OB"/>
</dbReference>
<dbReference type="NCBIfam" id="TIGR00575">
    <property type="entry name" value="dnlj"/>
    <property type="match status" value="1"/>
</dbReference>
<evidence type="ECO:0000256" key="3">
    <source>
        <dbReference type="ARBA" id="ARBA00022598"/>
    </source>
</evidence>
<evidence type="ECO:0000256" key="10">
    <source>
        <dbReference type="ARBA" id="ARBA00023204"/>
    </source>
</evidence>
<keyword evidence="7 13" id="KW-0862">Zinc</keyword>
<dbReference type="Pfam" id="PF00533">
    <property type="entry name" value="BRCT"/>
    <property type="match status" value="1"/>
</dbReference>
<feature type="binding site" evidence="13">
    <location>
        <position position="339"/>
    </location>
    <ligand>
        <name>NAD(+)</name>
        <dbReference type="ChEBI" id="CHEBI:57540"/>
    </ligand>
</feature>
<feature type="binding site" evidence="13">
    <location>
        <position position="199"/>
    </location>
    <ligand>
        <name>NAD(+)</name>
        <dbReference type="ChEBI" id="CHEBI:57540"/>
    </ligand>
</feature>
<dbReference type="FunFam" id="3.30.470.30:FF:000001">
    <property type="entry name" value="DNA ligase"/>
    <property type="match status" value="1"/>
</dbReference>
<dbReference type="GO" id="GO:0046872">
    <property type="term" value="F:metal ion binding"/>
    <property type="evidence" value="ECO:0007669"/>
    <property type="project" value="UniProtKB-KW"/>
</dbReference>
<dbReference type="SUPFAM" id="SSF56091">
    <property type="entry name" value="DNA ligase/mRNA capping enzyme, catalytic domain"/>
    <property type="match status" value="1"/>
</dbReference>
<feature type="binding site" evidence="13">
    <location>
        <position position="136"/>
    </location>
    <ligand>
        <name>NAD(+)</name>
        <dbReference type="ChEBI" id="CHEBI:57540"/>
    </ligand>
</feature>
<protein>
    <recommendedName>
        <fullName evidence="2 13">DNA ligase</fullName>
        <ecNumber evidence="1 13">6.5.1.2</ecNumber>
    </recommendedName>
    <alternativeName>
        <fullName evidence="13">Polydeoxyribonucleotide synthase [NAD(+)]</fullName>
    </alternativeName>
</protein>
<dbReference type="InterPro" id="IPR036420">
    <property type="entry name" value="BRCT_dom_sf"/>
</dbReference>
<dbReference type="GO" id="GO:0006260">
    <property type="term" value="P:DNA replication"/>
    <property type="evidence" value="ECO:0007669"/>
    <property type="project" value="UniProtKB-KW"/>
</dbReference>
<dbReference type="InterPro" id="IPR018239">
    <property type="entry name" value="DNA_ligase_AS"/>
</dbReference>
<evidence type="ECO:0000259" key="16">
    <source>
        <dbReference type="PROSITE" id="PS50172"/>
    </source>
</evidence>
<dbReference type="Gene3D" id="1.10.287.610">
    <property type="entry name" value="Helix hairpin bin"/>
    <property type="match status" value="1"/>
</dbReference>
<keyword evidence="8 13" id="KW-0460">Magnesium</keyword>
<gene>
    <name evidence="13" type="primary">ligA</name>
    <name evidence="17" type="ORF">PFR_JS10_1384</name>
</gene>
<feature type="domain" description="BRCT" evidence="16">
    <location>
        <begin position="641"/>
        <end position="720"/>
    </location>
</feature>
<evidence type="ECO:0000256" key="2">
    <source>
        <dbReference type="ARBA" id="ARBA00013308"/>
    </source>
</evidence>
<dbReference type="CDD" id="cd17748">
    <property type="entry name" value="BRCT_DNA_ligase_like"/>
    <property type="match status" value="1"/>
</dbReference>
<proteinExistence type="inferred from homology"/>
<feature type="active site" description="N6-AMP-lysine intermediate" evidence="13">
    <location>
        <position position="138"/>
    </location>
</feature>
<keyword evidence="13" id="KW-0464">Manganese</keyword>
<feature type="binding site" evidence="13">
    <location>
        <position position="458"/>
    </location>
    <ligand>
        <name>Zn(2+)</name>
        <dbReference type="ChEBI" id="CHEBI:29105"/>
    </ligand>
</feature>
<dbReference type="GO" id="GO:0006281">
    <property type="term" value="P:DNA repair"/>
    <property type="evidence" value="ECO:0007669"/>
    <property type="project" value="UniProtKB-KW"/>
</dbReference>
<dbReference type="InterPro" id="IPR033136">
    <property type="entry name" value="DNA_ligase_CS"/>
</dbReference>
<dbReference type="PANTHER" id="PTHR23389:SF9">
    <property type="entry name" value="DNA LIGASE"/>
    <property type="match status" value="1"/>
</dbReference>
<dbReference type="FunFam" id="3.40.50.10190:FF:000054">
    <property type="entry name" value="DNA ligase"/>
    <property type="match status" value="1"/>
</dbReference>
<dbReference type="EMBL" id="LT576035">
    <property type="protein sequence ID" value="SBN39027.1"/>
    <property type="molecule type" value="Genomic_DNA"/>
</dbReference>
<dbReference type="FunFam" id="2.40.50.140:FF:000012">
    <property type="entry name" value="DNA ligase"/>
    <property type="match status" value="1"/>
</dbReference>
<dbReference type="InterPro" id="IPR012340">
    <property type="entry name" value="NA-bd_OB-fold"/>
</dbReference>
<dbReference type="SUPFAM" id="SSF50249">
    <property type="entry name" value="Nucleic acid-binding proteins"/>
    <property type="match status" value="1"/>
</dbReference>
<organism evidence="17">
    <name type="scientific">Propionibacterium freudenreichii</name>
    <dbReference type="NCBI Taxonomy" id="1744"/>
    <lineage>
        <taxon>Bacteria</taxon>
        <taxon>Bacillati</taxon>
        <taxon>Actinomycetota</taxon>
        <taxon>Actinomycetes</taxon>
        <taxon>Propionibacteriales</taxon>
        <taxon>Propionibacteriaceae</taxon>
        <taxon>Propionibacterium</taxon>
    </lineage>
</organism>
<dbReference type="PROSITE" id="PS01055">
    <property type="entry name" value="DNA_LIGASE_N1"/>
    <property type="match status" value="1"/>
</dbReference>
<dbReference type="Gene3D" id="3.30.470.30">
    <property type="entry name" value="DNA ligase/mRNA capping enzyme"/>
    <property type="match status" value="1"/>
</dbReference>
<keyword evidence="6 13" id="KW-0227">DNA damage</keyword>
<feature type="compositionally biased region" description="Low complexity" evidence="15">
    <location>
        <begin position="721"/>
        <end position="734"/>
    </location>
</feature>
<dbReference type="EC" id="6.5.1.2" evidence="1 13"/>
<dbReference type="InterPro" id="IPR013839">
    <property type="entry name" value="DNAligase_adenylation"/>
</dbReference>
<evidence type="ECO:0000256" key="1">
    <source>
        <dbReference type="ARBA" id="ARBA00012722"/>
    </source>
</evidence>
<feature type="binding site" evidence="13">
    <location>
        <position position="433"/>
    </location>
    <ligand>
        <name>Zn(2+)</name>
        <dbReference type="ChEBI" id="CHEBI:29105"/>
    </ligand>
</feature>
<dbReference type="RefSeq" id="WP_063493691.1">
    <property type="nucleotide sequence ID" value="NZ_JASFXS010000010.1"/>
</dbReference>
<feature type="binding site" evidence="13">
    <location>
        <position position="452"/>
    </location>
    <ligand>
        <name>Zn(2+)</name>
        <dbReference type="ChEBI" id="CHEBI:29105"/>
    </ligand>
</feature>
<evidence type="ECO:0000256" key="8">
    <source>
        <dbReference type="ARBA" id="ARBA00022842"/>
    </source>
</evidence>
<dbReference type="SMART" id="SM00532">
    <property type="entry name" value="LIGANc"/>
    <property type="match status" value="1"/>
</dbReference>
<accession>A0A2C7ZEC6</accession>
<keyword evidence="9 13" id="KW-0520">NAD</keyword>
<dbReference type="Gene3D" id="2.40.50.140">
    <property type="entry name" value="Nucleic acid-binding proteins"/>
    <property type="match status" value="1"/>
</dbReference>
<feature type="region of interest" description="Disordered" evidence="15">
    <location>
        <begin position="75"/>
        <end position="100"/>
    </location>
</feature>
<dbReference type="InterPro" id="IPR010994">
    <property type="entry name" value="RuvA_2-like"/>
</dbReference>
<evidence type="ECO:0000256" key="15">
    <source>
        <dbReference type="SAM" id="MobiDB-lite"/>
    </source>
</evidence>
<dbReference type="CDD" id="cd00114">
    <property type="entry name" value="LIGANc"/>
    <property type="match status" value="1"/>
</dbReference>
<feature type="binding site" evidence="13">
    <location>
        <begin position="56"/>
        <end position="60"/>
    </location>
    <ligand>
        <name>NAD(+)</name>
        <dbReference type="ChEBI" id="CHEBI:57540"/>
    </ligand>
</feature>
<comment type="catalytic activity">
    <reaction evidence="11 13 14">
        <text>NAD(+) + (deoxyribonucleotide)n-3'-hydroxyl + 5'-phospho-(deoxyribonucleotide)m = (deoxyribonucleotide)n+m + AMP + beta-nicotinamide D-nucleotide.</text>
        <dbReference type="EC" id="6.5.1.2"/>
    </reaction>
</comment>
<dbReference type="Gene3D" id="1.10.150.20">
    <property type="entry name" value="5' to 3' exonuclease, C-terminal subdomain"/>
    <property type="match status" value="2"/>
</dbReference>
<evidence type="ECO:0000256" key="4">
    <source>
        <dbReference type="ARBA" id="ARBA00022705"/>
    </source>
</evidence>
<evidence type="ECO:0000256" key="7">
    <source>
        <dbReference type="ARBA" id="ARBA00022833"/>
    </source>
</evidence>
<name>A0A2C7ZEC6_9ACTN</name>
<evidence type="ECO:0000313" key="17">
    <source>
        <dbReference type="EMBL" id="SBN39027.1"/>
    </source>
</evidence>
<dbReference type="SMART" id="SM00292">
    <property type="entry name" value="BRCT"/>
    <property type="match status" value="1"/>
</dbReference>
<dbReference type="Pfam" id="PF01653">
    <property type="entry name" value="DNA_ligase_aden"/>
    <property type="match status" value="1"/>
</dbReference>
<evidence type="ECO:0000256" key="12">
    <source>
        <dbReference type="ARBA" id="ARBA00060881"/>
    </source>
</evidence>
<reference evidence="17" key="1">
    <citation type="submission" date="2016-05" db="EMBL/GenBank/DDBJ databases">
        <authorList>
            <person name="Lavstsen T."/>
            <person name="Jespersen J.S."/>
        </authorList>
    </citation>
    <scope>NUCLEOTIDE SEQUENCE</scope>
    <source>
        <strain evidence="17">PFRJS10</strain>
    </source>
</reference>
<dbReference type="PANTHER" id="PTHR23389">
    <property type="entry name" value="CHROMOSOME TRANSMISSION FIDELITY FACTOR 18"/>
    <property type="match status" value="1"/>
</dbReference>
<dbReference type="Pfam" id="PF03120">
    <property type="entry name" value="OB_DNA_ligase"/>
    <property type="match status" value="1"/>
</dbReference>
<feature type="binding site" evidence="13">
    <location>
        <position position="436"/>
    </location>
    <ligand>
        <name>Zn(2+)</name>
        <dbReference type="ChEBI" id="CHEBI:29105"/>
    </ligand>
</feature>
<dbReference type="Pfam" id="PF03119">
    <property type="entry name" value="DNA_ligase_ZBD"/>
    <property type="match status" value="1"/>
</dbReference>
<dbReference type="PROSITE" id="PS50172">
    <property type="entry name" value="BRCT"/>
    <property type="match status" value="1"/>
</dbReference>
<evidence type="ECO:0000256" key="13">
    <source>
        <dbReference type="HAMAP-Rule" id="MF_01588"/>
    </source>
</evidence>
<comment type="cofactor">
    <cofactor evidence="13">
        <name>Mg(2+)</name>
        <dbReference type="ChEBI" id="CHEBI:18420"/>
    </cofactor>
    <cofactor evidence="13">
        <name>Mn(2+)</name>
        <dbReference type="ChEBI" id="CHEBI:29035"/>
    </cofactor>
</comment>
<dbReference type="GO" id="GO:0005829">
    <property type="term" value="C:cytosol"/>
    <property type="evidence" value="ECO:0007669"/>
    <property type="project" value="TreeGrafter"/>
</dbReference>
<feature type="region of interest" description="Disordered" evidence="15">
    <location>
        <begin position="719"/>
        <end position="769"/>
    </location>
</feature>
<dbReference type="GO" id="GO:0003911">
    <property type="term" value="F:DNA ligase (NAD+) activity"/>
    <property type="evidence" value="ECO:0007669"/>
    <property type="project" value="UniProtKB-UniRule"/>
</dbReference>
<feature type="binding site" evidence="13">
    <location>
        <position position="159"/>
    </location>
    <ligand>
        <name>NAD(+)</name>
        <dbReference type="ChEBI" id="CHEBI:57540"/>
    </ligand>
</feature>
<sequence>MTAHEDPDEDIPTGLDAAVTVKVAGVDQQRRHAELVKEIDDAQEAYYGRDKPFITDALYDELMLELQKLEAEYPSLRTPDSPTQRVGAPQEETDFSPLTHPSQMLSLDDVFSIDELKEWMTRTEAALGHTPEWLCEVKIDGLAIDLQYVNGRLQTAATRGDGRVGENITPNARTIKAIPQRLRPDPAQDFLALFEARGEVFVPLKEFAAYNDKLADQGKPQFANPRNAAAGSLRQKDPRVTAQRPLSSICHGLGVADGLAVTRQSDAYAVMKAWGLPISPYNKVVHSLDEVLDFITYYGQHRHDLIHQIDGIVVKVDSFAEQQKLGVTSRAPRWAIAFKYPPEEVNTRLLDIRVKVGRTGRVTPYGVMEPVQVAGSVVSSATLHNAYEVERKGVLIGDMVVLRKAGDVIPEIVGPVVEMRTGAERPFVMPTHCPSCGTKLAPEKESDKDIRCPNSKSCPAQLRERLFSLAARSALDIEALGYQGADAILRAGVLDNEAQLFNLTPEQLVTVPFYTRGATPRELKEPALVPPPGIRDGRVLSANGRRLLENLRTARHQPLWRVLVALSIRHVGPTAARALAARFGSMDAIRAAGVEELADTDGVGLIIAEAVRDWFTVDWHLEILNAWAADGVSMADEKSARPAQTLRGLTVVVTGSLQDFTRDSAKAAITDRGGKAAGSVSRHTDYVVVGENAGSKQARAEQLGVPMLDEAQFRELLEHGPTPASETPASETPAPETPAPETPAPETSAPTTRASGAPGTPPETRDRRS</sequence>
<dbReference type="Pfam" id="PF12826">
    <property type="entry name" value="HHH_2"/>
    <property type="match status" value="1"/>
</dbReference>
<evidence type="ECO:0000256" key="6">
    <source>
        <dbReference type="ARBA" id="ARBA00022763"/>
    </source>
</evidence>
<dbReference type="InterPro" id="IPR001679">
    <property type="entry name" value="DNA_ligase"/>
</dbReference>
<dbReference type="InterPro" id="IPR041663">
    <property type="entry name" value="DisA/LigA_HHH"/>
</dbReference>
<evidence type="ECO:0000256" key="9">
    <source>
        <dbReference type="ARBA" id="ARBA00023027"/>
    </source>
</evidence>
<dbReference type="SUPFAM" id="SSF47781">
    <property type="entry name" value="RuvA domain 2-like"/>
    <property type="match status" value="1"/>
</dbReference>
<dbReference type="InterPro" id="IPR004149">
    <property type="entry name" value="Znf_DNAligase_C4"/>
</dbReference>
<dbReference type="HAMAP" id="MF_01588">
    <property type="entry name" value="DNA_ligase_A"/>
    <property type="match status" value="1"/>
</dbReference>
<dbReference type="InterPro" id="IPR001357">
    <property type="entry name" value="BRCT_dom"/>
</dbReference>
<feature type="region of interest" description="Disordered" evidence="15">
    <location>
        <begin position="218"/>
        <end position="237"/>
    </location>
</feature>
<evidence type="ECO:0000256" key="11">
    <source>
        <dbReference type="ARBA" id="ARBA00034005"/>
    </source>
</evidence>
<dbReference type="Gene3D" id="3.40.50.10190">
    <property type="entry name" value="BRCT domain"/>
    <property type="match status" value="1"/>
</dbReference>
<feature type="binding site" evidence="13">
    <location>
        <position position="315"/>
    </location>
    <ligand>
        <name>NAD(+)</name>
        <dbReference type="ChEBI" id="CHEBI:57540"/>
    </ligand>
</feature>
<dbReference type="SUPFAM" id="SSF52113">
    <property type="entry name" value="BRCT domain"/>
    <property type="match status" value="1"/>
</dbReference>
<comment type="similarity">
    <text evidence="12 13">Belongs to the NAD-dependent DNA ligase family. LigA subfamily.</text>
</comment>
<comment type="function">
    <text evidence="13">DNA ligase that catalyzes the formation of phosphodiester linkages between 5'-phosphoryl and 3'-hydroxyl groups in double-stranded DNA using NAD as a coenzyme and as the energy source for the reaction. It is essential for DNA replication and repair of damaged DNA.</text>
</comment>
<dbReference type="PIRSF" id="PIRSF001604">
    <property type="entry name" value="LigA"/>
    <property type="match status" value="1"/>
</dbReference>
<evidence type="ECO:0000256" key="14">
    <source>
        <dbReference type="RuleBase" id="RU000618"/>
    </source>
</evidence>
<feature type="binding site" evidence="13">
    <location>
        <begin position="106"/>
        <end position="107"/>
    </location>
    <ligand>
        <name>NAD(+)</name>
        <dbReference type="ChEBI" id="CHEBI:57540"/>
    </ligand>
</feature>
<dbReference type="AlphaFoldDB" id="A0A2C7ZEC6"/>
<keyword evidence="3 13" id="KW-0436">Ligase</keyword>
<evidence type="ECO:0000256" key="5">
    <source>
        <dbReference type="ARBA" id="ARBA00022723"/>
    </source>
</evidence>
<keyword evidence="5 13" id="KW-0479">Metal-binding</keyword>
<dbReference type="InterPro" id="IPR013840">
    <property type="entry name" value="DNAligase_N"/>
</dbReference>